<dbReference type="Gene3D" id="3.30.70.1560">
    <property type="entry name" value="Alpha-L RNA-binding motif"/>
    <property type="match status" value="1"/>
</dbReference>
<dbReference type="InterPro" id="IPR000748">
    <property type="entry name" value="PsdUridine_synth_RsuA/RluB/E/F"/>
</dbReference>
<dbReference type="Pfam" id="PF01479">
    <property type="entry name" value="S4"/>
    <property type="match status" value="1"/>
</dbReference>
<reference evidence="6 7" key="1">
    <citation type="submission" date="2017-07" db="EMBL/GenBank/DDBJ databases">
        <title>Recovery of genomes from metagenomes via a dereplication, aggregation, and scoring strategy.</title>
        <authorList>
            <person name="Sieber C.M."/>
            <person name="Probst A.J."/>
            <person name="Sharrar A."/>
            <person name="Thomas B.C."/>
            <person name="Hess M."/>
            <person name="Tringe S.G."/>
            <person name="Banfield J.F."/>
        </authorList>
    </citation>
    <scope>NUCLEOTIDE SEQUENCE [LARGE SCALE GENOMIC DNA]</scope>
    <source>
        <strain evidence="6">JGI_Cruoil_03_51_56</strain>
    </source>
</reference>
<dbReference type="EC" id="5.4.99.-" evidence="4"/>
<feature type="domain" description="RNA-binding S4" evidence="5">
    <location>
        <begin position="4"/>
        <end position="61"/>
    </location>
</feature>
<protein>
    <recommendedName>
        <fullName evidence="4">Pseudouridine synthase</fullName>
        <ecNumber evidence="4">5.4.99.-</ecNumber>
    </recommendedName>
</protein>
<dbReference type="InterPro" id="IPR050343">
    <property type="entry name" value="RsuA_PseudoU_synthase"/>
</dbReference>
<evidence type="ECO:0000256" key="3">
    <source>
        <dbReference type="PROSITE-ProRule" id="PRU00182"/>
    </source>
</evidence>
<dbReference type="Pfam" id="PF00849">
    <property type="entry name" value="PseudoU_synth_2"/>
    <property type="match status" value="1"/>
</dbReference>
<dbReference type="SMART" id="SM00363">
    <property type="entry name" value="S4"/>
    <property type="match status" value="1"/>
</dbReference>
<dbReference type="Gene3D" id="3.30.70.580">
    <property type="entry name" value="Pseudouridine synthase I, catalytic domain, N-terminal subdomain"/>
    <property type="match status" value="1"/>
</dbReference>
<evidence type="ECO:0000259" key="5">
    <source>
        <dbReference type="SMART" id="SM00363"/>
    </source>
</evidence>
<dbReference type="InterPro" id="IPR006145">
    <property type="entry name" value="PsdUridine_synth_RsuA/RluA"/>
</dbReference>
<dbReference type="PANTHER" id="PTHR47683">
    <property type="entry name" value="PSEUDOURIDINE SYNTHASE FAMILY PROTEIN-RELATED"/>
    <property type="match status" value="1"/>
</dbReference>
<dbReference type="InterPro" id="IPR020094">
    <property type="entry name" value="TruA/RsuA/RluB/E/F_N"/>
</dbReference>
<comment type="similarity">
    <text evidence="1 4">Belongs to the pseudouridine synthase RsuA family.</text>
</comment>
<evidence type="ECO:0000256" key="1">
    <source>
        <dbReference type="ARBA" id="ARBA00008348"/>
    </source>
</evidence>
<keyword evidence="3" id="KW-0694">RNA-binding</keyword>
<dbReference type="GO" id="GO:0003723">
    <property type="term" value="F:RNA binding"/>
    <property type="evidence" value="ECO:0007669"/>
    <property type="project" value="UniProtKB-KW"/>
</dbReference>
<dbReference type="PROSITE" id="PS50889">
    <property type="entry name" value="S4"/>
    <property type="match status" value="1"/>
</dbReference>
<dbReference type="CDD" id="cd00165">
    <property type="entry name" value="S4"/>
    <property type="match status" value="1"/>
</dbReference>
<dbReference type="PROSITE" id="PS01149">
    <property type="entry name" value="PSI_RSU"/>
    <property type="match status" value="1"/>
</dbReference>
<organism evidence="6 7">
    <name type="scientific">candidate division WOR-3 bacterium JGI_Cruoil_03_51_56</name>
    <dbReference type="NCBI Taxonomy" id="1973747"/>
    <lineage>
        <taxon>Bacteria</taxon>
        <taxon>Bacteria division WOR-3</taxon>
    </lineage>
</organism>
<dbReference type="PANTHER" id="PTHR47683:SF2">
    <property type="entry name" value="RNA-BINDING S4 DOMAIN-CONTAINING PROTEIN"/>
    <property type="match status" value="1"/>
</dbReference>
<gene>
    <name evidence="6" type="ORF">CH330_09630</name>
</gene>
<dbReference type="SUPFAM" id="SSF55174">
    <property type="entry name" value="Alpha-L RNA-binding motif"/>
    <property type="match status" value="1"/>
</dbReference>
<sequence>MKPVRLQKYLASAGLGARRKCEVLIQQGKVLVNDSPAHIGMCVIPDKDRVMVGGRLVRPQTDRIVIMLNKPRGYLSTCRRGKERGIPVTELVNLGCRLFPVGRLDRDSEGLLVLTNDGELALRLTHPRYSKEKEYLVELDRHCDSSTGRRLRKGVQLEDGLARAVKVRCVGAKQLVVVLTQGRKRQVRRMFQAVGFKVTRLQRTRLAQLKLSGLKTGKWRRLTVDEVKKKLLMG</sequence>
<dbReference type="NCBIfam" id="TIGR00093">
    <property type="entry name" value="pseudouridine synthase"/>
    <property type="match status" value="1"/>
</dbReference>
<dbReference type="InterPro" id="IPR018496">
    <property type="entry name" value="PsdUridine_synth_RsuA/RluB_CS"/>
</dbReference>
<dbReference type="AlphaFoldDB" id="A0A235BR73"/>
<dbReference type="Gene3D" id="3.10.290.10">
    <property type="entry name" value="RNA-binding S4 domain"/>
    <property type="match status" value="1"/>
</dbReference>
<evidence type="ECO:0000256" key="2">
    <source>
        <dbReference type="ARBA" id="ARBA00023235"/>
    </source>
</evidence>
<evidence type="ECO:0000256" key="4">
    <source>
        <dbReference type="RuleBase" id="RU003887"/>
    </source>
</evidence>
<dbReference type="InterPro" id="IPR020103">
    <property type="entry name" value="PsdUridine_synth_cat_dom_sf"/>
</dbReference>
<dbReference type="GO" id="GO:0000455">
    <property type="term" value="P:enzyme-directed rRNA pseudouridine synthesis"/>
    <property type="evidence" value="ECO:0007669"/>
    <property type="project" value="UniProtKB-ARBA"/>
</dbReference>
<dbReference type="CDD" id="cd02870">
    <property type="entry name" value="PseudoU_synth_RsuA_like"/>
    <property type="match status" value="1"/>
</dbReference>
<name>A0A235BR73_UNCW3</name>
<dbReference type="InterPro" id="IPR002942">
    <property type="entry name" value="S4_RNA-bd"/>
</dbReference>
<dbReference type="EMBL" id="NOZP01000183">
    <property type="protein sequence ID" value="OYD14055.1"/>
    <property type="molecule type" value="Genomic_DNA"/>
</dbReference>
<comment type="caution">
    <text evidence="6">The sequence shown here is derived from an EMBL/GenBank/DDBJ whole genome shotgun (WGS) entry which is preliminary data.</text>
</comment>
<evidence type="ECO:0000313" key="6">
    <source>
        <dbReference type="EMBL" id="OYD14055.1"/>
    </source>
</evidence>
<evidence type="ECO:0000313" key="7">
    <source>
        <dbReference type="Proteomes" id="UP000215559"/>
    </source>
</evidence>
<dbReference type="InterPro" id="IPR042092">
    <property type="entry name" value="PsdUridine_s_RsuA/RluB/E/F_cat"/>
</dbReference>
<dbReference type="Proteomes" id="UP000215559">
    <property type="component" value="Unassembled WGS sequence"/>
</dbReference>
<accession>A0A235BR73</accession>
<dbReference type="GO" id="GO:0120159">
    <property type="term" value="F:rRNA pseudouridine synthase activity"/>
    <property type="evidence" value="ECO:0007669"/>
    <property type="project" value="UniProtKB-ARBA"/>
</dbReference>
<proteinExistence type="inferred from homology"/>
<dbReference type="InterPro" id="IPR036986">
    <property type="entry name" value="S4_RNA-bd_sf"/>
</dbReference>
<dbReference type="SUPFAM" id="SSF55120">
    <property type="entry name" value="Pseudouridine synthase"/>
    <property type="match status" value="1"/>
</dbReference>
<keyword evidence="2 4" id="KW-0413">Isomerase</keyword>